<comment type="similarity">
    <text evidence="2 4">Belongs to the pyridoxal phosphate-binding protein YggS/PROSC family.</text>
</comment>
<evidence type="ECO:0000313" key="7">
    <source>
        <dbReference type="EMBL" id="ACV80514.1"/>
    </source>
</evidence>
<organism evidence="7 8">
    <name type="scientific">Nakamurella multipartita (strain ATCC 700099 / DSM 44233 / CIP 104796 / JCM 9543 / NBRC 105858 / Y-104)</name>
    <name type="common">Microsphaera multipartita</name>
    <dbReference type="NCBI Taxonomy" id="479431"/>
    <lineage>
        <taxon>Bacteria</taxon>
        <taxon>Bacillati</taxon>
        <taxon>Actinomycetota</taxon>
        <taxon>Actinomycetes</taxon>
        <taxon>Nakamurellales</taxon>
        <taxon>Nakamurellaceae</taxon>
        <taxon>Nakamurella</taxon>
    </lineage>
</organism>
<keyword evidence="1 2" id="KW-0663">Pyridoxal phosphate</keyword>
<dbReference type="InterPro" id="IPR029066">
    <property type="entry name" value="PLP-binding_barrel"/>
</dbReference>
<dbReference type="HOGENOM" id="CLU_059988_1_0_11"/>
<dbReference type="PANTHER" id="PTHR10146:SF14">
    <property type="entry name" value="PYRIDOXAL PHOSPHATE HOMEOSTASIS PROTEIN"/>
    <property type="match status" value="1"/>
</dbReference>
<proteinExistence type="inferred from homology"/>
<dbReference type="eggNOG" id="COG0325">
    <property type="taxonomic scope" value="Bacteria"/>
</dbReference>
<dbReference type="EMBL" id="CP001737">
    <property type="protein sequence ID" value="ACV80514.1"/>
    <property type="molecule type" value="Genomic_DNA"/>
</dbReference>
<feature type="domain" description="Alanine racemase N-terminal" evidence="6">
    <location>
        <begin position="29"/>
        <end position="247"/>
    </location>
</feature>
<name>C8XIP9_NAKMY</name>
<dbReference type="InParanoid" id="C8XIP9"/>
<dbReference type="STRING" id="479431.Namu_4225"/>
<dbReference type="AlphaFoldDB" id="C8XIP9"/>
<reference evidence="7 8" key="2">
    <citation type="journal article" date="2010" name="Stand. Genomic Sci.">
        <title>Complete genome sequence of Nakamurella multipartita type strain (Y-104).</title>
        <authorList>
            <person name="Tice H."/>
            <person name="Mayilraj S."/>
            <person name="Sims D."/>
            <person name="Lapidus A."/>
            <person name="Nolan M."/>
            <person name="Lucas S."/>
            <person name="Glavina Del Rio T."/>
            <person name="Copeland A."/>
            <person name="Cheng J.F."/>
            <person name="Meincke L."/>
            <person name="Bruce D."/>
            <person name="Goodwin L."/>
            <person name="Pitluck S."/>
            <person name="Ivanova N."/>
            <person name="Mavromatis K."/>
            <person name="Ovchinnikova G."/>
            <person name="Pati A."/>
            <person name="Chen A."/>
            <person name="Palaniappan K."/>
            <person name="Land M."/>
            <person name="Hauser L."/>
            <person name="Chang Y.J."/>
            <person name="Jeffries C.D."/>
            <person name="Detter J.C."/>
            <person name="Brettin T."/>
            <person name="Rohde M."/>
            <person name="Goker M."/>
            <person name="Bristow J."/>
            <person name="Eisen J.A."/>
            <person name="Markowitz V."/>
            <person name="Hugenholtz P."/>
            <person name="Kyrpides N.C."/>
            <person name="Klenk H.P."/>
            <person name="Chen F."/>
        </authorList>
    </citation>
    <scope>NUCLEOTIDE SEQUENCE [LARGE SCALE GENOMIC DNA]</scope>
    <source>
        <strain evidence="8">ATCC 700099 / DSM 44233 / CIP 104796 / JCM 9543 / NBRC 105858 / Y-104</strain>
    </source>
</reference>
<dbReference type="KEGG" id="nml:Namu_4225"/>
<dbReference type="HAMAP" id="MF_02087">
    <property type="entry name" value="PLP_homeostasis"/>
    <property type="match status" value="1"/>
</dbReference>
<comment type="cofactor">
    <cofactor evidence="3">
        <name>pyridoxal 5'-phosphate</name>
        <dbReference type="ChEBI" id="CHEBI:597326"/>
    </cofactor>
</comment>
<gene>
    <name evidence="7" type="ordered locus">Namu_4225</name>
</gene>
<evidence type="ECO:0000256" key="5">
    <source>
        <dbReference type="SAM" id="MobiDB-lite"/>
    </source>
</evidence>
<reference evidence="8" key="1">
    <citation type="submission" date="2009-09" db="EMBL/GenBank/DDBJ databases">
        <title>The complete genome of Nakamurella multipartita DSM 44233.</title>
        <authorList>
            <consortium name="US DOE Joint Genome Institute (JGI-PGF)"/>
            <person name="Lucas S."/>
            <person name="Copeland A."/>
            <person name="Lapidus A."/>
            <person name="Glavina del Rio T."/>
            <person name="Dalin E."/>
            <person name="Tice H."/>
            <person name="Bruce D."/>
            <person name="Goodwin L."/>
            <person name="Pitluck S."/>
            <person name="Kyrpides N."/>
            <person name="Mavromatis K."/>
            <person name="Ivanova N."/>
            <person name="Ovchinnikova G."/>
            <person name="Sims D."/>
            <person name="Meincke L."/>
            <person name="Brettin T."/>
            <person name="Detter J.C."/>
            <person name="Han C."/>
            <person name="Larimer F."/>
            <person name="Land M."/>
            <person name="Hauser L."/>
            <person name="Markowitz V."/>
            <person name="Cheng J.-F."/>
            <person name="Hugenholtz P."/>
            <person name="Woyke T."/>
            <person name="Wu D."/>
            <person name="Klenk H.-P."/>
            <person name="Eisen J.A."/>
        </authorList>
    </citation>
    <scope>NUCLEOTIDE SEQUENCE [LARGE SCALE GENOMIC DNA]</scope>
    <source>
        <strain evidence="8">ATCC 700099 / DSM 44233 / CIP 104796 / JCM 9543 / NBRC 105858 / Y-104</strain>
    </source>
</reference>
<protein>
    <recommendedName>
        <fullName evidence="2">Pyridoxal phosphate homeostasis protein</fullName>
        <shortName evidence="2">PLP homeostasis protein</shortName>
    </recommendedName>
</protein>
<evidence type="ECO:0000313" key="8">
    <source>
        <dbReference type="Proteomes" id="UP000002218"/>
    </source>
</evidence>
<dbReference type="GO" id="GO:0030170">
    <property type="term" value="F:pyridoxal phosphate binding"/>
    <property type="evidence" value="ECO:0007669"/>
    <property type="project" value="UniProtKB-UniRule"/>
</dbReference>
<feature type="modified residue" description="N6-(pyridoxal phosphate)lysine" evidence="2 3">
    <location>
        <position position="52"/>
    </location>
</feature>
<dbReference type="SUPFAM" id="SSF51419">
    <property type="entry name" value="PLP-binding barrel"/>
    <property type="match status" value="1"/>
</dbReference>
<evidence type="ECO:0000256" key="4">
    <source>
        <dbReference type="RuleBase" id="RU004514"/>
    </source>
</evidence>
<sequence length="249" mass="26403">MVLPDPEPAGTPTGASAGPVVERLAEARRRVRAAAEAAGRDPAEVRILLATKTMPPEVIAQALAAGATLIGENRVQEVLAKADALAGFPHTMHFIGHLQSNKVNQLLPHIQCLQTLDSVDLIGRLQSRLESAARNLDVFIQVNVSGEQTKSGIAPADAREMVEAVAAAPRLRLRGFMTIGLNSPDRDAIRRGYRALATIRDRAADEQWPGAQDAVELSMGMSGDFADAIAEGATIVRLGSAVFGPRPAR</sequence>
<evidence type="ECO:0000256" key="2">
    <source>
        <dbReference type="HAMAP-Rule" id="MF_02087"/>
    </source>
</evidence>
<feature type="region of interest" description="Disordered" evidence="5">
    <location>
        <begin position="1"/>
        <end position="20"/>
    </location>
</feature>
<evidence type="ECO:0000256" key="3">
    <source>
        <dbReference type="PIRSR" id="PIRSR004848-1"/>
    </source>
</evidence>
<dbReference type="Gene3D" id="3.20.20.10">
    <property type="entry name" value="Alanine racemase"/>
    <property type="match status" value="1"/>
</dbReference>
<dbReference type="Pfam" id="PF01168">
    <property type="entry name" value="Ala_racemase_N"/>
    <property type="match status" value="1"/>
</dbReference>
<dbReference type="PANTHER" id="PTHR10146">
    <property type="entry name" value="PROLINE SYNTHETASE CO-TRANSCRIBED BACTERIAL HOMOLOG PROTEIN"/>
    <property type="match status" value="1"/>
</dbReference>
<dbReference type="Proteomes" id="UP000002218">
    <property type="component" value="Chromosome"/>
</dbReference>
<dbReference type="InterPro" id="IPR011078">
    <property type="entry name" value="PyrdxlP_homeostasis"/>
</dbReference>
<comment type="function">
    <text evidence="2">Pyridoxal 5'-phosphate (PLP)-binding protein, which is involved in PLP homeostasis.</text>
</comment>
<dbReference type="InterPro" id="IPR001608">
    <property type="entry name" value="Ala_racemase_N"/>
</dbReference>
<dbReference type="PIRSF" id="PIRSF004848">
    <property type="entry name" value="YBL036c_PLPDEIII"/>
    <property type="match status" value="1"/>
</dbReference>
<accession>C8XIP9</accession>
<keyword evidence="8" id="KW-1185">Reference proteome</keyword>
<dbReference type="FunFam" id="3.20.20.10:FF:000018">
    <property type="entry name" value="Pyridoxal phosphate homeostasis protein"/>
    <property type="match status" value="1"/>
</dbReference>
<dbReference type="NCBIfam" id="TIGR00044">
    <property type="entry name" value="YggS family pyridoxal phosphate-dependent enzyme"/>
    <property type="match status" value="1"/>
</dbReference>
<dbReference type="FunCoup" id="C8XIP9">
    <property type="interactions" value="381"/>
</dbReference>
<evidence type="ECO:0000256" key="1">
    <source>
        <dbReference type="ARBA" id="ARBA00022898"/>
    </source>
</evidence>
<dbReference type="CDD" id="cd00635">
    <property type="entry name" value="PLPDE_III_YBL036c_like"/>
    <property type="match status" value="1"/>
</dbReference>
<evidence type="ECO:0000259" key="6">
    <source>
        <dbReference type="Pfam" id="PF01168"/>
    </source>
</evidence>